<dbReference type="InterPro" id="IPR039426">
    <property type="entry name" value="TonB-dep_rcpt-like"/>
</dbReference>
<reference evidence="10 11" key="1">
    <citation type="journal article" date="2014" name="Int. J. Syst. Evol. Microbiol.">
        <title>Complete genome sequence of Corynebacterium casei LMG S-19264T (=DSM 44701T), isolated from a smear-ripened cheese.</title>
        <authorList>
            <consortium name="US DOE Joint Genome Institute (JGI-PGF)"/>
            <person name="Walter F."/>
            <person name="Albersmeier A."/>
            <person name="Kalinowski J."/>
            <person name="Ruckert C."/>
        </authorList>
    </citation>
    <scope>NUCLEOTIDE SEQUENCE [LARGE SCALE GENOMIC DNA]</scope>
    <source>
        <strain evidence="10 11">CECT 8670</strain>
    </source>
</reference>
<comment type="subcellular location">
    <subcellularLocation>
        <location evidence="1 7">Cell outer membrane</location>
        <topology evidence="1 7">Multi-pass membrane protein</topology>
    </subcellularLocation>
</comment>
<keyword evidence="8" id="KW-0732">Signal</keyword>
<dbReference type="InterPro" id="IPR023997">
    <property type="entry name" value="TonB-dep_OMP_SusC/RagA_CS"/>
</dbReference>
<dbReference type="GO" id="GO:0009279">
    <property type="term" value="C:cell outer membrane"/>
    <property type="evidence" value="ECO:0007669"/>
    <property type="project" value="UniProtKB-SubCell"/>
</dbReference>
<dbReference type="NCBIfam" id="TIGR04057">
    <property type="entry name" value="SusC_RagA_signa"/>
    <property type="match status" value="1"/>
</dbReference>
<evidence type="ECO:0000313" key="11">
    <source>
        <dbReference type="Proteomes" id="UP001228636"/>
    </source>
</evidence>
<dbReference type="Gene3D" id="2.60.40.10">
    <property type="entry name" value="Immunoglobulins"/>
    <property type="match status" value="1"/>
</dbReference>
<dbReference type="Proteomes" id="UP001228636">
    <property type="component" value="Unassembled WGS sequence"/>
</dbReference>
<dbReference type="Gene3D" id="2.170.130.10">
    <property type="entry name" value="TonB-dependent receptor, plug domain"/>
    <property type="match status" value="1"/>
</dbReference>
<evidence type="ECO:0000256" key="6">
    <source>
        <dbReference type="ARBA" id="ARBA00023237"/>
    </source>
</evidence>
<accession>A0AAJ1VF83</accession>
<dbReference type="PROSITE" id="PS52016">
    <property type="entry name" value="TONB_DEPENDENT_REC_3"/>
    <property type="match status" value="1"/>
</dbReference>
<dbReference type="InterPro" id="IPR036942">
    <property type="entry name" value="Beta-barrel_TonB_sf"/>
</dbReference>
<evidence type="ECO:0000256" key="4">
    <source>
        <dbReference type="ARBA" id="ARBA00022692"/>
    </source>
</evidence>
<dbReference type="InterPro" id="IPR012910">
    <property type="entry name" value="Plug_dom"/>
</dbReference>
<dbReference type="RefSeq" id="WP_261971990.1">
    <property type="nucleotide sequence ID" value="NZ_CP103460.1"/>
</dbReference>
<evidence type="ECO:0000256" key="7">
    <source>
        <dbReference type="PROSITE-ProRule" id="PRU01360"/>
    </source>
</evidence>
<evidence type="ECO:0000256" key="5">
    <source>
        <dbReference type="ARBA" id="ARBA00023136"/>
    </source>
</evidence>
<sequence>MKNLFFGLLALFTISLSAQENLVVYAIDYNTRAPIKNITVILVNDQQGYEAKKTTNEVGKASFNSIGAANGYQVIFDGNKTYGTTISDMINVRPNEESVVKLLLFPASFQQETLNEVVVTALGIKREKQSLVSSVTTIKPAALTEVTLTNVVNSLAGQVAGVKVTNGSSGVGSSSRIVIRGENSLSSSNQPLFVVDGVPISNEQITSDLVNDGSLQEVDYGNGASEISPDDIASISILKGAGSAALYGARAANGVVLITTKRGEKKKGLGISINSSLTIETLLTLPDYQNVYGGGSNGQYSFQNGAGAGVNDGGLSSYGPLLDQGLLINQFDSPSLDINGNTVRAGDVIARTQADGTLTPITPTAWVSNPNNMRNFFKTGITKQNNIAISSSGDKGSSRFSYSNLINEGIVPNTDLKRDGISISLNQELHKKLHVNAFVNYINTRSGNRPNLGYGYENPLYGFNWTGRQANVNSFKNYWQAGQEGSQHFDINYNWLTNPYLTVFENTNSFNKNRFLGNAAAVYNITDKLTATVRAGLDTYNDKREFRRAVSTNANLEGSYREDNVFFKELNTDVLISYDDVINENWKYNVSAGANRFDQEIEYSYTLAPQLAIPDIFTLANSKAALVAESNTFTKRINSVYATGNVNYKDALYFDVSYRNDWSSTLPANNNSFGYYSAGVSAVISKLVTIPEAISFLKLRFSGASVGNDTDPYQNNQNFLLNQNYGTNFRVTNENVLKNSNLKPERLNALETGVEAWFFKNRLQVDVSAYQNTSVDQIISSPISQASGFGNFNINGGEVRTRGLEILLSSILIKNKDFKWESSVNFSTSRSIVTELPEGVDQFVTGSADVFSGSGGSNSVFYIAQEGGRVGDMFGTGFVEIDGEILHNANGLPVQDPNLRLLGNYNPDFQIGFNNNFTYKNINLSFLFDWRQGGTIVSRTKALGSTSGVLKETLIGRETGIVGNGVVNIGTDAAPQYVANTTNVSAQTYNNSFFDRGNEASALYDASYLKLRQLSIYYKFNKSLVNRIGFQKIKIGLTGSNLFLFTENPHFDPELNALQGQSVTQGVEDFSYPSTRSFGISIKTEF</sequence>
<organism evidence="10 11">
    <name type="scientific">Polaribacter sejongensis</name>
    <dbReference type="NCBI Taxonomy" id="985043"/>
    <lineage>
        <taxon>Bacteria</taxon>
        <taxon>Pseudomonadati</taxon>
        <taxon>Bacteroidota</taxon>
        <taxon>Flavobacteriia</taxon>
        <taxon>Flavobacteriales</taxon>
        <taxon>Flavobacteriaceae</taxon>
    </lineage>
</organism>
<dbReference type="AlphaFoldDB" id="A0AAJ1VF83"/>
<proteinExistence type="inferred from homology"/>
<keyword evidence="5 7" id="KW-0472">Membrane</keyword>
<dbReference type="InterPro" id="IPR023996">
    <property type="entry name" value="TonB-dep_OMP_SusC/RagA"/>
</dbReference>
<dbReference type="NCBIfam" id="TIGR04056">
    <property type="entry name" value="OMP_RagA_SusC"/>
    <property type="match status" value="1"/>
</dbReference>
<keyword evidence="6 7" id="KW-0998">Cell outer membrane</keyword>
<evidence type="ECO:0000256" key="2">
    <source>
        <dbReference type="ARBA" id="ARBA00022448"/>
    </source>
</evidence>
<keyword evidence="2 7" id="KW-0813">Transport</keyword>
<evidence type="ECO:0000259" key="9">
    <source>
        <dbReference type="Pfam" id="PF07715"/>
    </source>
</evidence>
<evidence type="ECO:0000256" key="8">
    <source>
        <dbReference type="SAM" id="SignalP"/>
    </source>
</evidence>
<feature type="chain" id="PRO_5042574065" evidence="8">
    <location>
        <begin position="19"/>
        <end position="1086"/>
    </location>
</feature>
<dbReference type="SUPFAM" id="SSF56935">
    <property type="entry name" value="Porins"/>
    <property type="match status" value="1"/>
</dbReference>
<feature type="signal peptide" evidence="8">
    <location>
        <begin position="1"/>
        <end position="18"/>
    </location>
</feature>
<keyword evidence="3 7" id="KW-1134">Transmembrane beta strand</keyword>
<gene>
    <name evidence="10" type="ORF">QWY81_03120</name>
</gene>
<protein>
    <submittedName>
        <fullName evidence="10">SusC/RagA family TonB-linked outer membrane protein</fullName>
    </submittedName>
</protein>
<feature type="domain" description="TonB-dependent receptor plug" evidence="9">
    <location>
        <begin position="128"/>
        <end position="255"/>
    </location>
</feature>
<dbReference type="InterPro" id="IPR013783">
    <property type="entry name" value="Ig-like_fold"/>
</dbReference>
<keyword evidence="4 7" id="KW-0812">Transmembrane</keyword>
<dbReference type="EMBL" id="JAUFQH010000003">
    <property type="protein sequence ID" value="MDN3618446.1"/>
    <property type="molecule type" value="Genomic_DNA"/>
</dbReference>
<comment type="caution">
    <text evidence="10">The sequence shown here is derived from an EMBL/GenBank/DDBJ whole genome shotgun (WGS) entry which is preliminary data.</text>
</comment>
<name>A0AAJ1VF83_9FLAO</name>
<comment type="similarity">
    <text evidence="7">Belongs to the TonB-dependent receptor family.</text>
</comment>
<evidence type="ECO:0000256" key="1">
    <source>
        <dbReference type="ARBA" id="ARBA00004571"/>
    </source>
</evidence>
<evidence type="ECO:0000313" key="10">
    <source>
        <dbReference type="EMBL" id="MDN3618446.1"/>
    </source>
</evidence>
<evidence type="ECO:0000256" key="3">
    <source>
        <dbReference type="ARBA" id="ARBA00022452"/>
    </source>
</evidence>
<dbReference type="InterPro" id="IPR037066">
    <property type="entry name" value="Plug_dom_sf"/>
</dbReference>
<dbReference type="Gene3D" id="2.40.170.20">
    <property type="entry name" value="TonB-dependent receptor, beta-barrel domain"/>
    <property type="match status" value="1"/>
</dbReference>
<dbReference type="Pfam" id="PF07715">
    <property type="entry name" value="Plug"/>
    <property type="match status" value="1"/>
</dbReference>